<evidence type="ECO:0000313" key="1">
    <source>
        <dbReference type="EMBL" id="CAD77095.1"/>
    </source>
</evidence>
<dbReference type="EnsemblBacteria" id="CAD77095">
    <property type="protein sequence ID" value="CAD77095"/>
    <property type="gene ID" value="RB10974"/>
</dbReference>
<accession>Q7UJY6</accession>
<organism evidence="1 2">
    <name type="scientific">Rhodopirellula baltica (strain DSM 10527 / NCIMB 13988 / SH1)</name>
    <dbReference type="NCBI Taxonomy" id="243090"/>
    <lineage>
        <taxon>Bacteria</taxon>
        <taxon>Pseudomonadati</taxon>
        <taxon>Planctomycetota</taxon>
        <taxon>Planctomycetia</taxon>
        <taxon>Pirellulales</taxon>
        <taxon>Pirellulaceae</taxon>
        <taxon>Rhodopirellula</taxon>
    </lineage>
</organism>
<dbReference type="EMBL" id="BX294152">
    <property type="protein sequence ID" value="CAD77095.1"/>
    <property type="molecule type" value="Genomic_DNA"/>
</dbReference>
<dbReference type="OrthoDB" id="258352at2"/>
<sequence>MTMNWLTHQWILAGMVSSAARFVPIPFVDDVIRGQCRRYVVTRTLEAHDRTDSLKELRAFYADDSGCVAGCLGMLAKAPIKLLLFPIRKIVAILTSVRGVPMEIIRMVLLGRTLDRLLKQETIRTGPVKPHQVLAMRESFEEAFARMDFRVVRAAMSDALSGVSGWKESAMDLAANVAGRENQAQPAGDLQADASMEEGAKQVEEVLDRPELVAVFAEFDERFDDAYSTKAIDA</sequence>
<proteinExistence type="predicted"/>
<dbReference type="HOGENOM" id="CLU_1184301_0_0_0"/>
<evidence type="ECO:0000313" key="2">
    <source>
        <dbReference type="Proteomes" id="UP000001025"/>
    </source>
</evidence>
<dbReference type="AlphaFoldDB" id="Q7UJY6"/>
<gene>
    <name evidence="1" type="ordered locus">RB10974</name>
</gene>
<keyword evidence="2" id="KW-1185">Reference proteome</keyword>
<reference evidence="1 2" key="1">
    <citation type="journal article" date="2003" name="Proc. Natl. Acad. Sci. U.S.A.">
        <title>Complete genome sequence of the marine planctomycete Pirellula sp. strain 1.</title>
        <authorList>
            <person name="Gloeckner F.O."/>
            <person name="Kube M."/>
            <person name="Bauer M."/>
            <person name="Teeling H."/>
            <person name="Lombardot T."/>
            <person name="Ludwig W."/>
            <person name="Gade D."/>
            <person name="Beck A."/>
            <person name="Borzym K."/>
            <person name="Heitmann K."/>
            <person name="Rabus R."/>
            <person name="Schlesner H."/>
            <person name="Amann R."/>
            <person name="Reinhardt R."/>
        </authorList>
    </citation>
    <scope>NUCLEOTIDE SEQUENCE [LARGE SCALE GENOMIC DNA]</scope>
    <source>
        <strain evidence="2">DSM 10527 / NCIMB 13988 / SH1</strain>
    </source>
</reference>
<dbReference type="Proteomes" id="UP000001025">
    <property type="component" value="Chromosome"/>
</dbReference>
<dbReference type="KEGG" id="rba:RB10974"/>
<dbReference type="InParanoid" id="Q7UJY6"/>
<name>Q7UJY6_RHOBA</name>
<dbReference type="PATRIC" id="fig|243090.15.peg.5302"/>
<dbReference type="eggNOG" id="ENOG5033ER8">
    <property type="taxonomic scope" value="Bacteria"/>
</dbReference>
<protein>
    <submittedName>
        <fullName evidence="1">Uncharacterized protein</fullName>
    </submittedName>
</protein>
<dbReference type="STRING" id="243090.RB10974"/>